<evidence type="ECO:0000259" key="18">
    <source>
        <dbReference type="PROSITE" id="PS50304"/>
    </source>
</evidence>
<keyword evidence="8" id="KW-0747">Spliceosome</keyword>
<evidence type="ECO:0000313" key="20">
    <source>
        <dbReference type="Proteomes" id="UP000324091"/>
    </source>
</evidence>
<dbReference type="GO" id="GO:0006397">
    <property type="term" value="P:mRNA processing"/>
    <property type="evidence" value="ECO:0007669"/>
    <property type="project" value="UniProtKB-KW"/>
</dbReference>
<comment type="caution">
    <text evidence="19">The sequence shown here is derived from an EMBL/GenBank/DDBJ whole genome shotgun (WGS) entry which is preliminary data.</text>
</comment>
<feature type="domain" description="UBA" evidence="17">
    <location>
        <begin position="292"/>
        <end position="332"/>
    </location>
</feature>
<protein>
    <recommendedName>
        <fullName evidence="14">Survival of motor neuron-related-splicing factor 30</fullName>
    </recommendedName>
    <alternativeName>
        <fullName evidence="15">Survival motor neuron domain-containing protein 1</fullName>
    </alternativeName>
    <alternativeName>
        <fullName evidence="5">Tudor domain-containing protein 3</fullName>
    </alternativeName>
</protein>
<dbReference type="SMART" id="SM00333">
    <property type="entry name" value="TUDOR"/>
    <property type="match status" value="1"/>
</dbReference>
<feature type="compositionally biased region" description="Polar residues" evidence="16">
    <location>
        <begin position="458"/>
        <end position="467"/>
    </location>
</feature>
<dbReference type="Proteomes" id="UP000324091">
    <property type="component" value="Chromosome 2"/>
</dbReference>
<dbReference type="SMART" id="SM00165">
    <property type="entry name" value="UBA"/>
    <property type="match status" value="1"/>
</dbReference>
<evidence type="ECO:0000313" key="19">
    <source>
        <dbReference type="EMBL" id="TWW67888.1"/>
    </source>
</evidence>
<dbReference type="EMBL" id="RHFK02000012">
    <property type="protein sequence ID" value="TWW67888.1"/>
    <property type="molecule type" value="Genomic_DNA"/>
</dbReference>
<feature type="compositionally biased region" description="Basic and acidic residues" evidence="16">
    <location>
        <begin position="672"/>
        <end position="683"/>
    </location>
</feature>
<evidence type="ECO:0000256" key="1">
    <source>
        <dbReference type="ARBA" id="ARBA00004324"/>
    </source>
</evidence>
<feature type="region of interest" description="Disordered" evidence="16">
    <location>
        <begin position="748"/>
        <end position="779"/>
    </location>
</feature>
<evidence type="ECO:0000256" key="8">
    <source>
        <dbReference type="ARBA" id="ARBA00022728"/>
    </source>
</evidence>
<dbReference type="InterPro" id="IPR047379">
    <property type="entry name" value="Tudor_TDRD3"/>
</dbReference>
<name>A0A5C6NMH8_9TELE</name>
<dbReference type="Gene3D" id="1.10.8.10">
    <property type="entry name" value="DNA helicase RuvA subunit, C-terminal domain"/>
    <property type="match status" value="1"/>
</dbReference>
<evidence type="ECO:0000256" key="6">
    <source>
        <dbReference type="ARBA" id="ARBA00022490"/>
    </source>
</evidence>
<dbReference type="AlphaFoldDB" id="A0A5C6NMH8"/>
<dbReference type="InterPro" id="IPR002999">
    <property type="entry name" value="Tudor"/>
</dbReference>
<feature type="compositionally biased region" description="Basic and acidic residues" evidence="16">
    <location>
        <begin position="191"/>
        <end position="205"/>
    </location>
</feature>
<comment type="similarity">
    <text evidence="4">Belongs to the SMN family.</text>
</comment>
<evidence type="ECO:0000256" key="2">
    <source>
        <dbReference type="ARBA" id="ARBA00004408"/>
    </source>
</evidence>
<feature type="compositionally biased region" description="Basic and acidic residues" evidence="16">
    <location>
        <begin position="752"/>
        <end position="762"/>
    </location>
</feature>
<evidence type="ECO:0000256" key="7">
    <source>
        <dbReference type="ARBA" id="ARBA00022664"/>
    </source>
</evidence>
<evidence type="ECO:0000256" key="13">
    <source>
        <dbReference type="ARBA" id="ARBA00037618"/>
    </source>
</evidence>
<comment type="function">
    <text evidence="12">Scaffolding protein that specifically recognizes and binds dimethylarginine-containing proteins. Plays a role in the regulation of translation of target mRNAs by binding Arg/Gly-rich motifs (GAR) in dimethylarginine-containing proteins. In nucleus, acts as a coactivator: recognizes and binds asymmetric dimethylation on the core histone tails associated with transcriptional activation (H3R17me2a and H4R3me2a) and recruits proteins at these arginine-methylated loci. In cytoplasm, acts as an antiviral factor that participates in the assembly of stress granules together with G3BP1.</text>
</comment>
<dbReference type="Pfam" id="PF06003">
    <property type="entry name" value="SMN_Tudor"/>
    <property type="match status" value="1"/>
</dbReference>
<dbReference type="InterPro" id="IPR010304">
    <property type="entry name" value="SMN_Tudor"/>
</dbReference>
<dbReference type="Gene3D" id="2.40.50.770">
    <property type="entry name" value="RecQ-mediated genome instability protein Rmi1, C-terminal domain"/>
    <property type="match status" value="1"/>
</dbReference>
<dbReference type="GO" id="GO:0006325">
    <property type="term" value="P:chromatin organization"/>
    <property type="evidence" value="ECO:0007669"/>
    <property type="project" value="UniProtKB-KW"/>
</dbReference>
<feature type="compositionally biased region" description="Basic residues" evidence="16">
    <location>
        <begin position="350"/>
        <end position="359"/>
    </location>
</feature>
<evidence type="ECO:0000256" key="3">
    <source>
        <dbReference type="ARBA" id="ARBA00004496"/>
    </source>
</evidence>
<evidence type="ECO:0000256" key="12">
    <source>
        <dbReference type="ARBA" id="ARBA00035105"/>
    </source>
</evidence>
<dbReference type="SUPFAM" id="SSF63748">
    <property type="entry name" value="Tudor/PWWP/MBT"/>
    <property type="match status" value="1"/>
</dbReference>
<sequence>MADLASSLEKEGWYLTEEGIAELKGSNEKITTNEIIRIVLDSDLRPIGRKFLPSDINSGKTEELEGPCVLQLQKVRNISASKDHEESQGAPRMLRLQMTDGHTTCVGLEYKPLSKISLNTPPGTKIKLLGTVQVKNGFVLLDDSNISVLGGEVEHMVEKWELQRSLAKHSRSNIGAEGGPPPFLPFGQKCGRNDEVDSRSLDQRKTLQSQVVAKSSEENKEFEKQRTAAIAEVAKTKEGPRTFGGGGNAGGNLSGASSSSRNRDSYQQRRREDRTERTERTESRQDGNYRELVDERALRDIMEMGFNREAARQALMDNNNNLEVALNSLLTSSCGSRPGPVVAELNKPQSRARGKGRGRTRNEDEENGAGGRPSGPSTLFDFLESKMGVLSIQDPKSQGPQRPHDSKANFSNSDHYPKDTPQPRSAHGDHRQQRNDRPPRFYRDADFPKPGQEPLFNCTASTVSAQGQHGKGQERWSRGTSDRHQNDRREVLDGQSFPSSATTFTRSKDPQQQTEFSGPHHQRPRNGDGGTVTGPAHRKGVKDGAPASKMTNCTGTEPDGKGGNKRPDRTEERNSSRRKYDRQNSDNPDRHRDGGAPNASFRGGGAFQEAGFPQDNRIPPTVHAHLQNGDMEHKRTGPIKPPCAPIREPAPRKNPSNNPGSKRRPGPGKGPRGPDRGHYGEHSWKPGDQCLALYWEDSKFYHARIDALHPSGSTAVVVFSDYGNCEEVLLHNIKPVTADMLEEEDGYYDSPLEFRRGGDGQPRRTRPTQQYYQPPRARD</sequence>
<keyword evidence="6" id="KW-0963">Cytoplasm</keyword>
<feature type="compositionally biased region" description="Gly residues" evidence="16">
    <location>
        <begin position="242"/>
        <end position="253"/>
    </location>
</feature>
<dbReference type="CDD" id="cd20413">
    <property type="entry name" value="Tudor_TDRD3"/>
    <property type="match status" value="1"/>
</dbReference>
<feature type="region of interest" description="Disordered" evidence="16">
    <location>
        <begin position="392"/>
        <end position="683"/>
    </location>
</feature>
<dbReference type="PANTHER" id="PTHR13681">
    <property type="entry name" value="SURVIVAL OF MOTOR NEURON-RELATED-SPLICING FACTOR 30-RELATED"/>
    <property type="match status" value="1"/>
</dbReference>
<dbReference type="InterPro" id="IPR042470">
    <property type="entry name" value="RMI1_N_C_sf"/>
</dbReference>
<dbReference type="FunFam" id="2.40.50.770:FF:000001">
    <property type="entry name" value="Tudor domain-containing protein 3"/>
    <property type="match status" value="1"/>
</dbReference>
<comment type="subcellular location">
    <subcellularLocation>
        <location evidence="3">Cytoplasm</location>
    </subcellularLocation>
    <subcellularLocation>
        <location evidence="1">Nucleus speckle</location>
    </subcellularLocation>
    <subcellularLocation>
        <location evidence="2">Nucleus</location>
        <location evidence="2">Cajal body</location>
    </subcellularLocation>
</comment>
<keyword evidence="9" id="KW-0156">Chromatin regulator</keyword>
<comment type="function">
    <text evidence="13">Involved in spliceosome assembly.</text>
</comment>
<feature type="compositionally biased region" description="Basic and acidic residues" evidence="16">
    <location>
        <begin position="215"/>
        <end position="226"/>
    </location>
</feature>
<keyword evidence="20" id="KW-1185">Reference proteome</keyword>
<feature type="compositionally biased region" description="Polar residues" evidence="16">
    <location>
        <begin position="496"/>
        <end position="516"/>
    </location>
</feature>
<dbReference type="CDD" id="cd14282">
    <property type="entry name" value="UBA_TDRD3"/>
    <property type="match status" value="1"/>
</dbReference>
<keyword evidence="11" id="KW-0539">Nucleus</keyword>
<dbReference type="SUPFAM" id="SSF46934">
    <property type="entry name" value="UBA-like"/>
    <property type="match status" value="1"/>
</dbReference>
<dbReference type="GO" id="GO:0005681">
    <property type="term" value="C:spliceosomal complex"/>
    <property type="evidence" value="ECO:0007669"/>
    <property type="project" value="UniProtKB-KW"/>
</dbReference>
<feature type="compositionally biased region" description="Basic and acidic residues" evidence="16">
    <location>
        <begin position="558"/>
        <end position="575"/>
    </location>
</feature>
<feature type="compositionally biased region" description="Basic and acidic residues" evidence="16">
    <location>
        <begin position="581"/>
        <end position="594"/>
    </location>
</feature>
<feature type="region of interest" description="Disordered" evidence="16">
    <location>
        <begin position="171"/>
        <end position="291"/>
    </location>
</feature>
<dbReference type="InterPro" id="IPR041915">
    <property type="entry name" value="UBA_TDRD3"/>
</dbReference>
<evidence type="ECO:0000256" key="5">
    <source>
        <dbReference type="ARBA" id="ARBA00013421"/>
    </source>
</evidence>
<dbReference type="Pfam" id="PF22562">
    <property type="entry name" value="UBA_7"/>
    <property type="match status" value="1"/>
</dbReference>
<gene>
    <name evidence="19" type="ORF">D4764_02G0009290</name>
</gene>
<feature type="domain" description="Tudor" evidence="18">
    <location>
        <begin position="683"/>
        <end position="743"/>
    </location>
</feature>
<dbReference type="PROSITE" id="PS50030">
    <property type="entry name" value="UBA"/>
    <property type="match status" value="1"/>
</dbReference>
<dbReference type="Pfam" id="PF08585">
    <property type="entry name" value="RMI1_N_C"/>
    <property type="match status" value="1"/>
</dbReference>
<keyword evidence="10" id="KW-0508">mRNA splicing</keyword>
<dbReference type="InterPro" id="IPR013894">
    <property type="entry name" value="RMI1_OB"/>
</dbReference>
<accession>A0A5C6NMH8</accession>
<evidence type="ECO:0000259" key="17">
    <source>
        <dbReference type="PROSITE" id="PS50030"/>
    </source>
</evidence>
<dbReference type="GO" id="GO:0005737">
    <property type="term" value="C:cytoplasm"/>
    <property type="evidence" value="ECO:0007669"/>
    <property type="project" value="UniProtKB-SubCell"/>
</dbReference>
<feature type="compositionally biased region" description="Basic and acidic residues" evidence="16">
    <location>
        <begin position="426"/>
        <end position="447"/>
    </location>
</feature>
<organism evidence="19 20">
    <name type="scientific">Takifugu flavidus</name>
    <name type="common">sansaifugu</name>
    <dbReference type="NCBI Taxonomy" id="433684"/>
    <lineage>
        <taxon>Eukaryota</taxon>
        <taxon>Metazoa</taxon>
        <taxon>Chordata</taxon>
        <taxon>Craniata</taxon>
        <taxon>Vertebrata</taxon>
        <taxon>Euteleostomi</taxon>
        <taxon>Actinopterygii</taxon>
        <taxon>Neopterygii</taxon>
        <taxon>Teleostei</taxon>
        <taxon>Neoteleostei</taxon>
        <taxon>Acanthomorphata</taxon>
        <taxon>Eupercaria</taxon>
        <taxon>Tetraodontiformes</taxon>
        <taxon>Tetradontoidea</taxon>
        <taxon>Tetraodontidae</taxon>
        <taxon>Takifugu</taxon>
    </lineage>
</organism>
<evidence type="ECO:0000256" key="10">
    <source>
        <dbReference type="ARBA" id="ARBA00023187"/>
    </source>
</evidence>
<dbReference type="InterPro" id="IPR009060">
    <property type="entry name" value="UBA-like_sf"/>
</dbReference>
<evidence type="ECO:0000256" key="14">
    <source>
        <dbReference type="ARBA" id="ARBA00041083"/>
    </source>
</evidence>
<dbReference type="Gene3D" id="2.30.30.140">
    <property type="match status" value="1"/>
</dbReference>
<dbReference type="PANTHER" id="PTHR13681:SF24">
    <property type="entry name" value="TUDOR DOMAIN-CONTAINING PROTEIN 3"/>
    <property type="match status" value="1"/>
</dbReference>
<feature type="region of interest" description="Disordered" evidence="16">
    <location>
        <begin position="336"/>
        <end position="380"/>
    </location>
</feature>
<feature type="compositionally biased region" description="Basic and acidic residues" evidence="16">
    <location>
        <begin position="261"/>
        <end position="291"/>
    </location>
</feature>
<proteinExistence type="inferred from homology"/>
<dbReference type="GO" id="GO:0003723">
    <property type="term" value="F:RNA binding"/>
    <property type="evidence" value="ECO:0007669"/>
    <property type="project" value="InterPro"/>
</dbReference>
<evidence type="ECO:0000256" key="4">
    <source>
        <dbReference type="ARBA" id="ARBA00005371"/>
    </source>
</evidence>
<evidence type="ECO:0000256" key="15">
    <source>
        <dbReference type="ARBA" id="ARBA00042567"/>
    </source>
</evidence>
<evidence type="ECO:0000256" key="9">
    <source>
        <dbReference type="ARBA" id="ARBA00022853"/>
    </source>
</evidence>
<evidence type="ECO:0000256" key="16">
    <source>
        <dbReference type="SAM" id="MobiDB-lite"/>
    </source>
</evidence>
<keyword evidence="7" id="KW-0507">mRNA processing</keyword>
<dbReference type="GO" id="GO:0015030">
    <property type="term" value="C:Cajal body"/>
    <property type="evidence" value="ECO:0007669"/>
    <property type="project" value="UniProtKB-SubCell"/>
</dbReference>
<dbReference type="InterPro" id="IPR015940">
    <property type="entry name" value="UBA"/>
</dbReference>
<dbReference type="PROSITE" id="PS50304">
    <property type="entry name" value="TUDOR"/>
    <property type="match status" value="1"/>
</dbReference>
<dbReference type="GO" id="GO:0016607">
    <property type="term" value="C:nuclear speck"/>
    <property type="evidence" value="ECO:0007669"/>
    <property type="project" value="UniProtKB-SubCell"/>
</dbReference>
<evidence type="ECO:0000256" key="11">
    <source>
        <dbReference type="ARBA" id="ARBA00023242"/>
    </source>
</evidence>
<dbReference type="SMART" id="SM01161">
    <property type="entry name" value="DUF1767"/>
    <property type="match status" value="1"/>
</dbReference>
<reference evidence="19 20" key="1">
    <citation type="submission" date="2019-04" db="EMBL/GenBank/DDBJ databases">
        <title>Chromosome genome assembly for Takifugu flavidus.</title>
        <authorList>
            <person name="Xiao S."/>
        </authorList>
    </citation>
    <scope>NUCLEOTIDE SEQUENCE [LARGE SCALE GENOMIC DNA]</scope>
    <source>
        <strain evidence="19">HTHZ2018</strain>
        <tissue evidence="19">Muscle</tissue>
    </source>
</reference>
<feature type="compositionally biased region" description="Basic and acidic residues" evidence="16">
    <location>
        <begin position="471"/>
        <end position="492"/>
    </location>
</feature>
<dbReference type="GO" id="GO:0008380">
    <property type="term" value="P:RNA splicing"/>
    <property type="evidence" value="ECO:0007669"/>
    <property type="project" value="UniProtKB-KW"/>
</dbReference>